<evidence type="ECO:0000256" key="6">
    <source>
        <dbReference type="ARBA" id="ARBA00023010"/>
    </source>
</evidence>
<evidence type="ECO:0000313" key="9">
    <source>
        <dbReference type="EMBL" id="MBI4252150.1"/>
    </source>
</evidence>
<organism evidence="9 10">
    <name type="scientific">Tectimicrobiota bacterium</name>
    <dbReference type="NCBI Taxonomy" id="2528274"/>
    <lineage>
        <taxon>Bacteria</taxon>
        <taxon>Pseudomonadati</taxon>
        <taxon>Nitrospinota/Tectimicrobiota group</taxon>
        <taxon>Candidatus Tectimicrobiota</taxon>
    </lineage>
</organism>
<reference evidence="9" key="1">
    <citation type="submission" date="2020-07" db="EMBL/GenBank/DDBJ databases">
        <title>Huge and variable diversity of episymbiotic CPR bacteria and DPANN archaea in groundwater ecosystems.</title>
        <authorList>
            <person name="He C.Y."/>
            <person name="Keren R."/>
            <person name="Whittaker M."/>
            <person name="Farag I.F."/>
            <person name="Doudna J."/>
            <person name="Cate J.H.D."/>
            <person name="Banfield J.F."/>
        </authorList>
    </citation>
    <scope>NUCLEOTIDE SEQUENCE</scope>
    <source>
        <strain evidence="9">NC_groundwater_1370_Ag_S-0.2um_69_93</strain>
    </source>
</reference>
<dbReference type="EMBL" id="JACQRX010000295">
    <property type="protein sequence ID" value="MBI4252150.1"/>
    <property type="molecule type" value="Genomic_DNA"/>
</dbReference>
<evidence type="ECO:0000256" key="1">
    <source>
        <dbReference type="ARBA" id="ARBA00004167"/>
    </source>
</evidence>
<keyword evidence="6" id="KW-0811">Translocation</keyword>
<evidence type="ECO:0000313" key="10">
    <source>
        <dbReference type="Proteomes" id="UP000752292"/>
    </source>
</evidence>
<dbReference type="GO" id="GO:0016020">
    <property type="term" value="C:membrane"/>
    <property type="evidence" value="ECO:0007669"/>
    <property type="project" value="UniProtKB-SubCell"/>
</dbReference>
<dbReference type="PANTHER" id="PTHR33162:SF1">
    <property type="entry name" value="SEC-INDEPENDENT PROTEIN TRANSLOCASE PROTEIN TATA, CHLOROPLASTIC"/>
    <property type="match status" value="1"/>
</dbReference>
<keyword evidence="7" id="KW-0472">Membrane</keyword>
<sequence length="116" mass="12117">MVIFVVALLVIGPQRLPEVARSLGRTLRELKRATTDLQNTFDLEEEFETEPKAGPSSTEEAKTGEPKAEAAGTEAPKEPEEKAKGPETAQAPGVGGGTAPAPAEAEPPRDGGSRPT</sequence>
<feature type="region of interest" description="Disordered" evidence="8">
    <location>
        <begin position="36"/>
        <end position="116"/>
    </location>
</feature>
<name>A0A932ZV82_UNCTE</name>
<evidence type="ECO:0000256" key="2">
    <source>
        <dbReference type="ARBA" id="ARBA00022448"/>
    </source>
</evidence>
<evidence type="ECO:0000256" key="3">
    <source>
        <dbReference type="ARBA" id="ARBA00022692"/>
    </source>
</evidence>
<feature type="compositionally biased region" description="Basic and acidic residues" evidence="8">
    <location>
        <begin position="106"/>
        <end position="116"/>
    </location>
</feature>
<evidence type="ECO:0000256" key="5">
    <source>
        <dbReference type="ARBA" id="ARBA00022989"/>
    </source>
</evidence>
<dbReference type="GO" id="GO:0015031">
    <property type="term" value="P:protein transport"/>
    <property type="evidence" value="ECO:0007669"/>
    <property type="project" value="UniProtKB-KW"/>
</dbReference>
<protein>
    <submittedName>
        <fullName evidence="9">Twin-arginine translocase TatA/TatE family subunit</fullName>
    </submittedName>
</protein>
<keyword evidence="2" id="KW-0813">Transport</keyword>
<evidence type="ECO:0000256" key="4">
    <source>
        <dbReference type="ARBA" id="ARBA00022927"/>
    </source>
</evidence>
<keyword evidence="3" id="KW-0812">Transmembrane</keyword>
<dbReference type="PANTHER" id="PTHR33162">
    <property type="entry name" value="SEC-INDEPENDENT PROTEIN TRANSLOCASE PROTEIN TATA, CHLOROPLASTIC"/>
    <property type="match status" value="1"/>
</dbReference>
<feature type="compositionally biased region" description="Basic and acidic residues" evidence="8">
    <location>
        <begin position="75"/>
        <end position="85"/>
    </location>
</feature>
<keyword evidence="4" id="KW-0653">Protein transport</keyword>
<evidence type="ECO:0000256" key="7">
    <source>
        <dbReference type="ARBA" id="ARBA00023136"/>
    </source>
</evidence>
<dbReference type="AlphaFoldDB" id="A0A932ZV82"/>
<keyword evidence="5" id="KW-1133">Transmembrane helix</keyword>
<dbReference type="Proteomes" id="UP000752292">
    <property type="component" value="Unassembled WGS sequence"/>
</dbReference>
<proteinExistence type="predicted"/>
<comment type="caution">
    <text evidence="9">The sequence shown here is derived from an EMBL/GenBank/DDBJ whole genome shotgun (WGS) entry which is preliminary data.</text>
</comment>
<dbReference type="Gene3D" id="1.20.5.3310">
    <property type="match status" value="1"/>
</dbReference>
<gene>
    <name evidence="9" type="ORF">HY618_06785</name>
</gene>
<dbReference type="Pfam" id="PF02416">
    <property type="entry name" value="TatA_B_E"/>
    <property type="match status" value="1"/>
</dbReference>
<feature type="compositionally biased region" description="Basic and acidic residues" evidence="8">
    <location>
        <begin position="59"/>
        <end position="68"/>
    </location>
</feature>
<accession>A0A932ZV82</accession>
<comment type="subcellular location">
    <subcellularLocation>
        <location evidence="1">Membrane</location>
        <topology evidence="1">Single-pass membrane protein</topology>
    </subcellularLocation>
</comment>
<dbReference type="InterPro" id="IPR003369">
    <property type="entry name" value="TatA/B/E"/>
</dbReference>
<evidence type="ECO:0000256" key="8">
    <source>
        <dbReference type="SAM" id="MobiDB-lite"/>
    </source>
</evidence>